<evidence type="ECO:0000259" key="1">
    <source>
        <dbReference type="Pfam" id="PF04230"/>
    </source>
</evidence>
<accession>A0A2H0UAF8</accession>
<dbReference type="PANTHER" id="PTHR36836">
    <property type="entry name" value="COLANIC ACID BIOSYNTHESIS PROTEIN WCAK"/>
    <property type="match status" value="1"/>
</dbReference>
<reference evidence="3" key="1">
    <citation type="submission" date="2017-09" db="EMBL/GenBank/DDBJ databases">
        <title>Depth-based differentiation of microbial function through sediment-hosted aquifers and enrichment of novel symbionts in the deep terrestrial subsurface.</title>
        <authorList>
            <person name="Probst A.J."/>
            <person name="Ladd B."/>
            <person name="Jarett J.K."/>
            <person name="Geller-Mcgrath D.E."/>
            <person name="Sieber C.M.K."/>
            <person name="Emerson J.B."/>
            <person name="Anantharaman K."/>
            <person name="Thomas B.C."/>
            <person name="Malmstrom R."/>
            <person name="Stieglmeier M."/>
            <person name="Klingl A."/>
            <person name="Woyke T."/>
            <person name="Ryan C.M."/>
            <person name="Banfield J.F."/>
        </authorList>
    </citation>
    <scope>NUCLEOTIDE SEQUENCE [LARGE SCALE GENOMIC DNA]</scope>
</reference>
<name>A0A2H0UAF8_9BACT</name>
<sequence>MKQKKITIVGTSVYGIENAGDEVLLSVLVRELRALEPTCHITWVARHKNEKLAKEYQCDQVVVGLEHDTKAASEGRWFNGLNKGDSVEHLHALDAIIRDSDLLIIGGDPFQEITLSFQRGLASYAAVLITHAKFVGTPVMLYSIHMGSKLVTPYAKEITRYCIENANLTTLREAFSLTRLHELAIRTDNCVVVSDTAWAINPVSYEHLSPAAKKFFKDAAGKRVVGFNIRHHYWQWSEQEWHEIAGEIAAFCDHIVEKHDAIILSIPNCTYDTDHKMEDDRPVARDVQKRMKHKTAFHCLEDRMELNPTLAIFPKLWAHVSNRRHSAVFAAVHHVPVLPLGGSWHVRPAFDEIGLGRYDIEPEFWSAESLSENFDEVVARREEIIETIAQQLPRLRENAIRQAQLALKVCGA</sequence>
<proteinExistence type="predicted"/>
<dbReference type="Proteomes" id="UP000230179">
    <property type="component" value="Unassembled WGS sequence"/>
</dbReference>
<dbReference type="Pfam" id="PF04230">
    <property type="entry name" value="PS_pyruv_trans"/>
    <property type="match status" value="1"/>
</dbReference>
<evidence type="ECO:0000313" key="3">
    <source>
        <dbReference type="Proteomes" id="UP000230179"/>
    </source>
</evidence>
<dbReference type="PANTHER" id="PTHR36836:SF1">
    <property type="entry name" value="COLANIC ACID BIOSYNTHESIS PROTEIN WCAK"/>
    <property type="match status" value="1"/>
</dbReference>
<organism evidence="2 3">
    <name type="scientific">Candidatus Kaiserbacteria bacterium CG10_big_fil_rev_8_21_14_0_10_56_12</name>
    <dbReference type="NCBI Taxonomy" id="1974611"/>
    <lineage>
        <taxon>Bacteria</taxon>
        <taxon>Candidatus Kaiseribacteriota</taxon>
    </lineage>
</organism>
<dbReference type="InterPro" id="IPR007345">
    <property type="entry name" value="Polysacch_pyruvyl_Trfase"/>
</dbReference>
<dbReference type="AlphaFoldDB" id="A0A2H0UAF8"/>
<gene>
    <name evidence="2" type="ORF">COU19_00385</name>
</gene>
<dbReference type="EMBL" id="PFBL01000004">
    <property type="protein sequence ID" value="PIR83404.1"/>
    <property type="molecule type" value="Genomic_DNA"/>
</dbReference>
<comment type="caution">
    <text evidence="2">The sequence shown here is derived from an EMBL/GenBank/DDBJ whole genome shotgun (WGS) entry which is preliminary data.</text>
</comment>
<evidence type="ECO:0000313" key="2">
    <source>
        <dbReference type="EMBL" id="PIR83404.1"/>
    </source>
</evidence>
<protein>
    <recommendedName>
        <fullName evidence="1">Polysaccharide pyruvyl transferase domain-containing protein</fullName>
    </recommendedName>
</protein>
<feature type="domain" description="Polysaccharide pyruvyl transferase" evidence="1">
    <location>
        <begin position="18"/>
        <end position="341"/>
    </location>
</feature>